<gene>
    <name evidence="2" type="ORF">NX801_02365</name>
</gene>
<protein>
    <submittedName>
        <fullName evidence="2">Uncharacterized protein</fullName>
    </submittedName>
</protein>
<feature type="region of interest" description="Disordered" evidence="1">
    <location>
        <begin position="276"/>
        <end position="311"/>
    </location>
</feature>
<evidence type="ECO:0000313" key="3">
    <source>
        <dbReference type="Proteomes" id="UP001431313"/>
    </source>
</evidence>
<comment type="caution">
    <text evidence="2">The sequence shown here is derived from an EMBL/GenBank/DDBJ whole genome shotgun (WGS) entry which is preliminary data.</text>
</comment>
<name>A0ABT2CAU5_9ACTN</name>
<dbReference type="EMBL" id="JANUGQ010000001">
    <property type="protein sequence ID" value="MCS0634525.1"/>
    <property type="molecule type" value="Genomic_DNA"/>
</dbReference>
<evidence type="ECO:0000313" key="2">
    <source>
        <dbReference type="EMBL" id="MCS0634525.1"/>
    </source>
</evidence>
<reference evidence="2" key="1">
    <citation type="submission" date="2022-08" db="EMBL/GenBank/DDBJ databases">
        <authorList>
            <person name="Somphong A."/>
            <person name="Phongsopitanun W."/>
        </authorList>
    </citation>
    <scope>NUCLEOTIDE SEQUENCE</scope>
    <source>
        <strain evidence="2">LP05-1</strain>
    </source>
</reference>
<dbReference type="Proteomes" id="UP001431313">
    <property type="component" value="Unassembled WGS sequence"/>
</dbReference>
<keyword evidence="3" id="KW-1185">Reference proteome</keyword>
<dbReference type="RefSeq" id="WP_258785025.1">
    <property type="nucleotide sequence ID" value="NZ_JANUGQ010000001.1"/>
</dbReference>
<evidence type="ECO:0000256" key="1">
    <source>
        <dbReference type="SAM" id="MobiDB-lite"/>
    </source>
</evidence>
<organism evidence="2 3">
    <name type="scientific">Streptomyces pyxinae</name>
    <dbReference type="NCBI Taxonomy" id="2970734"/>
    <lineage>
        <taxon>Bacteria</taxon>
        <taxon>Bacillati</taxon>
        <taxon>Actinomycetota</taxon>
        <taxon>Actinomycetes</taxon>
        <taxon>Kitasatosporales</taxon>
        <taxon>Streptomycetaceae</taxon>
        <taxon>Streptomyces</taxon>
    </lineage>
</organism>
<proteinExistence type="predicted"/>
<sequence length="311" mass="32785">MPTAIAVTSADLVLPPSDRQTPAAAVLPGARDQSLDSAVDHMQALLEQRDHVIVVHSAAVAAEEERRLRMVRAVLESDRIALLSLDLPPLGVAVVVRQLRQLAGCDFSPGVLASAGRLLAHYVYTGAVLGSVAKLDRIPVGLKAHVKGWLPGARFAVLAGPEPRLAEIGQGADVPPGPGFATRLLVARGRLGSDWPETVLAPAWQVTGAVEEVPLPAGSARWWGTTGLVEFAAHLPDVSVLYQLVASVRRENCHWCGLELIGDRCGFCSAPLRPVSAPPGPAPGTVRPDSATVRQGPSRPRPSRSLSRPSP</sequence>
<accession>A0ABT2CAU5</accession>